<keyword evidence="3 6" id="KW-0012">Acyltransferase</keyword>
<sequence>MTRTLREVVFVEGVRTPYGKAGDKGIYAQTRADDLVIRCIRELLERHPELPKDKVEEVAIAATTQIGDQGLTLGRVAALLSGLPNTTPGYSIDRMCAGAMTAVTAVAGSIAMGAIDVAIAGGVEHMGRHPMGEGVDPNPRIIAEKIVDPSALVMGQTAENLHDRFPQLTKARCDAFALGSQGKLAAAYAAGKIQPDLVSVATRHKELGYGLATVDEPPRPSTTMADLEALKTPFRVRGNVTAGNSAGLNDGATACLLASEDAAVAMGMPVRMRLASFAFVGVEPEVMGIGPVPATEKALAKAGLTIEDIGLFELNEAFAVQVVAFLDHFGIADDDPRVNEYGGAIAIGHPLASSGVRLMTQLARQFKEHPEVRYGLTAMCIGIGMGGAVIWENPHHADYVASASKEA</sequence>
<evidence type="ECO:0000256" key="2">
    <source>
        <dbReference type="ARBA" id="ARBA00022679"/>
    </source>
</evidence>
<evidence type="ECO:0000256" key="4">
    <source>
        <dbReference type="ARBA" id="ARBA00024073"/>
    </source>
</evidence>
<dbReference type="Gene3D" id="3.40.47.10">
    <property type="match status" value="1"/>
</dbReference>
<dbReference type="GO" id="GO:0003988">
    <property type="term" value="F:acetyl-CoA C-acyltransferase activity"/>
    <property type="evidence" value="ECO:0007669"/>
    <property type="project" value="UniProtKB-EC"/>
</dbReference>
<dbReference type="InterPro" id="IPR020617">
    <property type="entry name" value="Thiolase_C"/>
</dbReference>
<dbReference type="InterPro" id="IPR020616">
    <property type="entry name" value="Thiolase_N"/>
</dbReference>
<feature type="domain" description="Thiolase N-terminal" evidence="7">
    <location>
        <begin position="8"/>
        <end position="261"/>
    </location>
</feature>
<dbReference type="GO" id="GO:0005737">
    <property type="term" value="C:cytoplasm"/>
    <property type="evidence" value="ECO:0007669"/>
    <property type="project" value="UniProtKB-ARBA"/>
</dbReference>
<dbReference type="PANTHER" id="PTHR43853:SF2">
    <property type="entry name" value="3-OXOADIPYL-COA_3-OXO-5,6-DEHYDROSUBERYL-COA THIOLASE"/>
    <property type="match status" value="1"/>
</dbReference>
<comment type="caution">
    <text evidence="9">The sequence shown here is derived from an EMBL/GenBank/DDBJ whole genome shotgun (WGS) entry which is preliminary data.</text>
</comment>
<feature type="active site" description="Acyl-thioester intermediate" evidence="5">
    <location>
        <position position="96"/>
    </location>
</feature>
<organism evidence="9 10">
    <name type="scientific">Candidatus Phosphoribacter hodrii</name>
    <dbReference type="NCBI Taxonomy" id="2953743"/>
    <lineage>
        <taxon>Bacteria</taxon>
        <taxon>Bacillati</taxon>
        <taxon>Actinomycetota</taxon>
        <taxon>Actinomycetes</taxon>
        <taxon>Micrococcales</taxon>
        <taxon>Dermatophilaceae</taxon>
        <taxon>Candidatus Phosphoribacter</taxon>
    </lineage>
</organism>
<dbReference type="PROSITE" id="PS00099">
    <property type="entry name" value="THIOLASE_3"/>
    <property type="match status" value="1"/>
</dbReference>
<protein>
    <recommendedName>
        <fullName evidence="4">acetyl-CoA C-acyltransferase</fullName>
        <ecNumber evidence="4">2.3.1.16</ecNumber>
    </recommendedName>
</protein>
<dbReference type="InterPro" id="IPR020613">
    <property type="entry name" value="Thiolase_CS"/>
</dbReference>
<dbReference type="InterPro" id="IPR050215">
    <property type="entry name" value="Thiolase-like_sf_Thiolase"/>
</dbReference>
<dbReference type="Proteomes" id="UP000718281">
    <property type="component" value="Unassembled WGS sequence"/>
</dbReference>
<feature type="active site" description="Proton acceptor" evidence="5">
    <location>
        <position position="380"/>
    </location>
</feature>
<comment type="similarity">
    <text evidence="1 6">Belongs to the thiolase-like superfamily. Thiolase family.</text>
</comment>
<dbReference type="InterPro" id="IPR002155">
    <property type="entry name" value="Thiolase"/>
</dbReference>
<dbReference type="InterPro" id="IPR020610">
    <property type="entry name" value="Thiolase_AS"/>
</dbReference>
<evidence type="ECO:0000256" key="3">
    <source>
        <dbReference type="ARBA" id="ARBA00023315"/>
    </source>
</evidence>
<evidence type="ECO:0000313" key="10">
    <source>
        <dbReference type="Proteomes" id="UP000718281"/>
    </source>
</evidence>
<dbReference type="Pfam" id="PF00108">
    <property type="entry name" value="Thiolase_N"/>
    <property type="match status" value="1"/>
</dbReference>
<evidence type="ECO:0000259" key="7">
    <source>
        <dbReference type="Pfam" id="PF00108"/>
    </source>
</evidence>
<dbReference type="PANTHER" id="PTHR43853">
    <property type="entry name" value="3-KETOACYL-COA THIOLASE, PEROXISOMAL"/>
    <property type="match status" value="1"/>
</dbReference>
<evidence type="ECO:0000259" key="8">
    <source>
        <dbReference type="Pfam" id="PF02803"/>
    </source>
</evidence>
<dbReference type="PROSITE" id="PS00737">
    <property type="entry name" value="THIOLASE_2"/>
    <property type="match status" value="1"/>
</dbReference>
<dbReference type="GO" id="GO:0010124">
    <property type="term" value="P:phenylacetate catabolic process"/>
    <property type="evidence" value="ECO:0007669"/>
    <property type="project" value="TreeGrafter"/>
</dbReference>
<dbReference type="PIRSF" id="PIRSF000429">
    <property type="entry name" value="Ac-CoA_Ac_transf"/>
    <property type="match status" value="1"/>
</dbReference>
<evidence type="ECO:0000313" key="9">
    <source>
        <dbReference type="EMBL" id="MBK6302016.1"/>
    </source>
</evidence>
<reference evidence="9 10" key="1">
    <citation type="submission" date="2020-10" db="EMBL/GenBank/DDBJ databases">
        <title>Connecting structure to function with the recovery of over 1000 high-quality activated sludge metagenome-assembled genomes encoding full-length rRNA genes using long-read sequencing.</title>
        <authorList>
            <person name="Singleton C.M."/>
            <person name="Petriglieri F."/>
            <person name="Kristensen J.M."/>
            <person name="Kirkegaard R.H."/>
            <person name="Michaelsen T.Y."/>
            <person name="Andersen M.H."/>
            <person name="Karst S.M."/>
            <person name="Dueholm M.S."/>
            <person name="Nielsen P.H."/>
            <person name="Albertsen M."/>
        </authorList>
    </citation>
    <scope>NUCLEOTIDE SEQUENCE [LARGE SCALE GENOMIC DNA]</scope>
    <source>
        <strain evidence="9">AalE_18-Q3-R2-46_BAT3C.188</strain>
    </source>
</reference>
<dbReference type="SUPFAM" id="SSF53901">
    <property type="entry name" value="Thiolase-like"/>
    <property type="match status" value="1"/>
</dbReference>
<evidence type="ECO:0000256" key="5">
    <source>
        <dbReference type="PIRSR" id="PIRSR000429-1"/>
    </source>
</evidence>
<dbReference type="CDD" id="cd00751">
    <property type="entry name" value="thiolase"/>
    <property type="match status" value="1"/>
</dbReference>
<gene>
    <name evidence="9" type="ORF">IPF40_13575</name>
</gene>
<dbReference type="EC" id="2.3.1.16" evidence="4"/>
<evidence type="ECO:0000256" key="1">
    <source>
        <dbReference type="ARBA" id="ARBA00010982"/>
    </source>
</evidence>
<feature type="domain" description="Thiolase C-terminal" evidence="8">
    <location>
        <begin position="271"/>
        <end position="392"/>
    </location>
</feature>
<name>A0A935CGD7_9MICO</name>
<keyword evidence="2 6" id="KW-0808">Transferase</keyword>
<evidence type="ECO:0000256" key="6">
    <source>
        <dbReference type="RuleBase" id="RU003557"/>
    </source>
</evidence>
<dbReference type="Pfam" id="PF02803">
    <property type="entry name" value="Thiolase_C"/>
    <property type="match status" value="1"/>
</dbReference>
<dbReference type="InterPro" id="IPR016039">
    <property type="entry name" value="Thiolase-like"/>
</dbReference>
<dbReference type="NCBIfam" id="TIGR01930">
    <property type="entry name" value="AcCoA-C-Actrans"/>
    <property type="match status" value="1"/>
</dbReference>
<proteinExistence type="inferred from homology"/>
<dbReference type="GO" id="GO:0006635">
    <property type="term" value="P:fatty acid beta-oxidation"/>
    <property type="evidence" value="ECO:0007669"/>
    <property type="project" value="TreeGrafter"/>
</dbReference>
<dbReference type="AlphaFoldDB" id="A0A935CGD7"/>
<feature type="active site" description="Proton acceptor" evidence="5">
    <location>
        <position position="349"/>
    </location>
</feature>
<accession>A0A935CGD7</accession>
<dbReference type="EMBL" id="JADIXZ010000006">
    <property type="protein sequence ID" value="MBK6302016.1"/>
    <property type="molecule type" value="Genomic_DNA"/>
</dbReference>